<dbReference type="Proteomes" id="UP001323798">
    <property type="component" value="Chromosome"/>
</dbReference>
<gene>
    <name evidence="3" type="ORF">SM116_07905</name>
</gene>
<name>A0ABZ0SPB0_9MICO</name>
<evidence type="ECO:0000256" key="2">
    <source>
        <dbReference type="SAM" id="Phobius"/>
    </source>
</evidence>
<keyword evidence="2" id="KW-0472">Membrane</keyword>
<reference evidence="3 4" key="1">
    <citation type="submission" date="2023-11" db="EMBL/GenBank/DDBJ databases">
        <title>Genome sequence of Microbacterium rhizosphaerae KACC 19337.</title>
        <authorList>
            <person name="Choi H."/>
            <person name="Kim S."/>
            <person name="Kim Y."/>
            <person name="Kwon S.-W."/>
            <person name="Heo J."/>
        </authorList>
    </citation>
    <scope>NUCLEOTIDE SEQUENCE [LARGE SCALE GENOMIC DNA]</scope>
    <source>
        <strain evidence="3 4">KACC 19337</strain>
    </source>
</reference>
<feature type="compositionally biased region" description="Polar residues" evidence="1">
    <location>
        <begin position="33"/>
        <end position="46"/>
    </location>
</feature>
<keyword evidence="2" id="KW-1133">Transmembrane helix</keyword>
<proteinExistence type="predicted"/>
<dbReference type="RefSeq" id="WP_320943898.1">
    <property type="nucleotide sequence ID" value="NZ_BAABEU010000007.1"/>
</dbReference>
<sequence>MTDTDRPENESTADSRADQAGTLAEPPAERTTDTGALRSTRSNSYGATGAAGSVETTSAEPTGAEPTGAEPTHAGPTHAGEGASDASAATETDLGETGDVAVPPHYGIGPFSVREITLGIVWIFAFIVSFFHLIGDRSVWTNGLEWIITIGLPTAAVFLIVLRRLSPTGIRRVGSLGIDQFASVVFSVSLLLWLQYIWETVSIAVAGGGWVRSWVMWVEAVLMLGGVVLTVAAKWLPVLGDDFQYREPVVAQPSARPIRELTPRPVVARPPRAPRPAKVKHDLPVEAILPLADEPAEPAAATTRTEAVRDDAVQTDAETVAVPVAHQAFWALSPVERDVVDEHGVPLFRIGPTAWALVIEDRGSTFVVRNDDGRVGYLRDISGVTRG</sequence>
<feature type="transmembrane region" description="Helical" evidence="2">
    <location>
        <begin position="116"/>
        <end position="134"/>
    </location>
</feature>
<feature type="transmembrane region" description="Helical" evidence="2">
    <location>
        <begin position="174"/>
        <end position="194"/>
    </location>
</feature>
<organism evidence="3 4">
    <name type="scientific">Microbacterium rhizosphaerae</name>
    <dbReference type="NCBI Taxonomy" id="1678237"/>
    <lineage>
        <taxon>Bacteria</taxon>
        <taxon>Bacillati</taxon>
        <taxon>Actinomycetota</taxon>
        <taxon>Actinomycetes</taxon>
        <taxon>Micrococcales</taxon>
        <taxon>Microbacteriaceae</taxon>
        <taxon>Microbacterium</taxon>
    </lineage>
</organism>
<evidence type="ECO:0000313" key="3">
    <source>
        <dbReference type="EMBL" id="WPR91197.1"/>
    </source>
</evidence>
<evidence type="ECO:0000313" key="4">
    <source>
        <dbReference type="Proteomes" id="UP001323798"/>
    </source>
</evidence>
<protein>
    <submittedName>
        <fullName evidence="3">Uncharacterized protein</fullName>
    </submittedName>
</protein>
<keyword evidence="4" id="KW-1185">Reference proteome</keyword>
<feature type="compositionally biased region" description="Basic and acidic residues" evidence="1">
    <location>
        <begin position="1"/>
        <end position="17"/>
    </location>
</feature>
<dbReference type="EMBL" id="CP139368">
    <property type="protein sequence ID" value="WPR91197.1"/>
    <property type="molecule type" value="Genomic_DNA"/>
</dbReference>
<evidence type="ECO:0000256" key="1">
    <source>
        <dbReference type="SAM" id="MobiDB-lite"/>
    </source>
</evidence>
<feature type="transmembrane region" description="Helical" evidence="2">
    <location>
        <begin position="214"/>
        <end position="236"/>
    </location>
</feature>
<feature type="transmembrane region" description="Helical" evidence="2">
    <location>
        <begin position="146"/>
        <end position="162"/>
    </location>
</feature>
<keyword evidence="2" id="KW-0812">Transmembrane</keyword>
<accession>A0ABZ0SPB0</accession>
<feature type="region of interest" description="Disordered" evidence="1">
    <location>
        <begin position="1"/>
        <end position="98"/>
    </location>
</feature>